<dbReference type="InterPro" id="IPR027417">
    <property type="entry name" value="P-loop_NTPase"/>
</dbReference>
<proteinExistence type="predicted"/>
<accession>A0A7S3PB49</accession>
<dbReference type="Gene3D" id="3.40.50.300">
    <property type="entry name" value="P-loop containing nucleotide triphosphate hydrolases"/>
    <property type="match status" value="1"/>
</dbReference>
<evidence type="ECO:0000256" key="1">
    <source>
        <dbReference type="SAM" id="MobiDB-lite"/>
    </source>
</evidence>
<dbReference type="EMBL" id="HBIN01004301">
    <property type="protein sequence ID" value="CAE0432706.1"/>
    <property type="molecule type" value="Transcribed_RNA"/>
</dbReference>
<protein>
    <recommendedName>
        <fullName evidence="4">G domain-containing protein</fullName>
    </recommendedName>
</protein>
<keyword evidence="2" id="KW-0472">Membrane</keyword>
<feature type="region of interest" description="Disordered" evidence="1">
    <location>
        <begin position="1"/>
        <end position="73"/>
    </location>
</feature>
<evidence type="ECO:0000313" key="3">
    <source>
        <dbReference type="EMBL" id="CAE0432706.1"/>
    </source>
</evidence>
<feature type="transmembrane region" description="Helical" evidence="2">
    <location>
        <begin position="412"/>
        <end position="429"/>
    </location>
</feature>
<evidence type="ECO:0008006" key="4">
    <source>
        <dbReference type="Google" id="ProtNLM"/>
    </source>
</evidence>
<gene>
    <name evidence="3" type="ORF">ASTO00021_LOCUS3024</name>
</gene>
<sequence length="580" mass="63378">MSSATENTEDQGGWLEVEVNCNGESESESNSDPESGSESGSSFGSESNEASSGSDSECEGGDSDFGVDDQIDVDSDFDNHFDVEDSDVAGVKVIAVTKIMKDSEEGHSHNNIEEADRFFQSGTGTDCLAEDWNCHDTELGNISNAGQSQDEYVGHQVGHMHIEILGQPKMGKSALQKTLVKVLSSSSRGWGDCCDGFGVDCANTNIDELVALQHPNSVSCIIFSRNETGSENVTVNNEPAVGVNAKSNRNQNSLNCCIYALPPHHMSALDEAHLTAIAENGHFDVVLPVICKAETMSIDERKQYSEDLKAFFESQEKLDQLITSEPVAVVCEERHYTWGSVSPLDPRVSQIDKLCDYLESHIQLKRKVIRDNAPYDAGSGFSVQQLDKVRIQSVSGPNKGISMISMQLQKRFMILLATGLAFLMLQLFYSGKTYQYVIVFVSEVGLCASLIVATTKAVHFRDNAKAEIASTTVSVCFASILVWHYIFDGAKSDGTVVPVNARHAVQENMNMSLRYLENLLSAETSTAQNLSAQLTDALSRFRTCERNLGVMQSRFESSLAHTNLRLENALELCGSWCDGI</sequence>
<dbReference type="AlphaFoldDB" id="A0A7S3PB49"/>
<feature type="transmembrane region" description="Helical" evidence="2">
    <location>
        <begin position="466"/>
        <end position="486"/>
    </location>
</feature>
<keyword evidence="2" id="KW-0812">Transmembrane</keyword>
<evidence type="ECO:0000256" key="2">
    <source>
        <dbReference type="SAM" id="Phobius"/>
    </source>
</evidence>
<feature type="compositionally biased region" description="Low complexity" evidence="1">
    <location>
        <begin position="32"/>
        <end position="55"/>
    </location>
</feature>
<reference evidence="3" key="1">
    <citation type="submission" date="2021-01" db="EMBL/GenBank/DDBJ databases">
        <authorList>
            <person name="Corre E."/>
            <person name="Pelletier E."/>
            <person name="Niang G."/>
            <person name="Scheremetjew M."/>
            <person name="Finn R."/>
            <person name="Kale V."/>
            <person name="Holt S."/>
            <person name="Cochrane G."/>
            <person name="Meng A."/>
            <person name="Brown T."/>
            <person name="Cohen L."/>
        </authorList>
    </citation>
    <scope>NUCLEOTIDE SEQUENCE</scope>
    <source>
        <strain evidence="3">GSBS06</strain>
    </source>
</reference>
<feature type="compositionally biased region" description="Acidic residues" evidence="1">
    <location>
        <begin position="56"/>
        <end position="73"/>
    </location>
</feature>
<feature type="transmembrane region" description="Helical" evidence="2">
    <location>
        <begin position="435"/>
        <end position="454"/>
    </location>
</feature>
<organism evidence="3">
    <name type="scientific">Aplanochytrium stocchinoi</name>
    <dbReference type="NCBI Taxonomy" id="215587"/>
    <lineage>
        <taxon>Eukaryota</taxon>
        <taxon>Sar</taxon>
        <taxon>Stramenopiles</taxon>
        <taxon>Bigyra</taxon>
        <taxon>Labyrinthulomycetes</taxon>
        <taxon>Thraustochytrida</taxon>
        <taxon>Thraustochytriidae</taxon>
        <taxon>Aplanochytrium</taxon>
    </lineage>
</organism>
<keyword evidence="2" id="KW-1133">Transmembrane helix</keyword>
<name>A0A7S3PB49_9STRA</name>